<keyword evidence="3" id="KW-1185">Reference proteome</keyword>
<proteinExistence type="predicted"/>
<comment type="caution">
    <text evidence="2">The sequence shown here is derived from an EMBL/GenBank/DDBJ whole genome shotgun (WGS) entry which is preliminary data.</text>
</comment>
<organism evidence="2 3">
    <name type="scientific">Cohnella nanjingensis</name>
    <dbReference type="NCBI Taxonomy" id="1387779"/>
    <lineage>
        <taxon>Bacteria</taxon>
        <taxon>Bacillati</taxon>
        <taxon>Bacillota</taxon>
        <taxon>Bacilli</taxon>
        <taxon>Bacillales</taxon>
        <taxon>Paenibacillaceae</taxon>
        <taxon>Cohnella</taxon>
    </lineage>
</organism>
<evidence type="ECO:0000256" key="1">
    <source>
        <dbReference type="SAM" id="MobiDB-lite"/>
    </source>
</evidence>
<dbReference type="EMBL" id="JACJVP010000008">
    <property type="protein sequence ID" value="MBB6670573.1"/>
    <property type="molecule type" value="Genomic_DNA"/>
</dbReference>
<protein>
    <submittedName>
        <fullName evidence="2">Uncharacterized protein</fullName>
    </submittedName>
</protein>
<name>A0A7X0RNK3_9BACL</name>
<reference evidence="2 3" key="1">
    <citation type="submission" date="2020-08" db="EMBL/GenBank/DDBJ databases">
        <title>Cohnella phylogeny.</title>
        <authorList>
            <person name="Dunlap C."/>
        </authorList>
    </citation>
    <scope>NUCLEOTIDE SEQUENCE [LARGE SCALE GENOMIC DNA]</scope>
    <source>
        <strain evidence="2 3">DSM 28246</strain>
    </source>
</reference>
<gene>
    <name evidence="2" type="ORF">H7C19_07710</name>
</gene>
<feature type="compositionally biased region" description="Low complexity" evidence="1">
    <location>
        <begin position="1"/>
        <end position="18"/>
    </location>
</feature>
<dbReference type="AlphaFoldDB" id="A0A7X0RNK3"/>
<dbReference type="Proteomes" id="UP000547209">
    <property type="component" value="Unassembled WGS sequence"/>
</dbReference>
<evidence type="ECO:0000313" key="3">
    <source>
        <dbReference type="Proteomes" id="UP000547209"/>
    </source>
</evidence>
<accession>A0A7X0RNK3</accession>
<evidence type="ECO:0000313" key="2">
    <source>
        <dbReference type="EMBL" id="MBB6670573.1"/>
    </source>
</evidence>
<feature type="region of interest" description="Disordered" evidence="1">
    <location>
        <begin position="1"/>
        <end position="20"/>
    </location>
</feature>
<dbReference type="RefSeq" id="WP_185142008.1">
    <property type="nucleotide sequence ID" value="NZ_JACJVP010000008.1"/>
</dbReference>
<sequence>MAQASASRRGAGTARGLSEGSGLGFEAANVQAVQGDVPSILLGKDAAGDFHRFYNKGKILTPSAPAARAGDGGLKHS</sequence>